<proteinExistence type="predicted"/>
<feature type="region of interest" description="Disordered" evidence="1">
    <location>
        <begin position="41"/>
        <end position="70"/>
    </location>
</feature>
<dbReference type="RefSeq" id="WP_369272397.1">
    <property type="nucleotide sequence ID" value="NZ_CP163432.1"/>
</dbReference>
<feature type="compositionally biased region" description="Basic and acidic residues" evidence="1">
    <location>
        <begin position="41"/>
        <end position="53"/>
    </location>
</feature>
<evidence type="ECO:0008006" key="3">
    <source>
        <dbReference type="Google" id="ProtNLM"/>
    </source>
</evidence>
<dbReference type="AlphaFoldDB" id="A0AB39N145"/>
<feature type="compositionally biased region" description="Low complexity" evidence="1">
    <location>
        <begin position="1"/>
        <end position="14"/>
    </location>
</feature>
<protein>
    <recommendedName>
        <fullName evidence="3">Scaffolding protein</fullName>
    </recommendedName>
</protein>
<dbReference type="EMBL" id="CP163432">
    <property type="protein sequence ID" value="XDQ12211.1"/>
    <property type="molecule type" value="Genomic_DNA"/>
</dbReference>
<evidence type="ECO:0000256" key="1">
    <source>
        <dbReference type="SAM" id="MobiDB-lite"/>
    </source>
</evidence>
<accession>A0AB39N145</accession>
<name>A0AB39N145_9ACTN</name>
<organism evidence="2">
    <name type="scientific">Streptomyces sp. R11</name>
    <dbReference type="NCBI Taxonomy" id="3238625"/>
    <lineage>
        <taxon>Bacteria</taxon>
        <taxon>Bacillati</taxon>
        <taxon>Actinomycetota</taxon>
        <taxon>Actinomycetes</taxon>
        <taxon>Kitasatosporales</taxon>
        <taxon>Streptomycetaceae</taxon>
        <taxon>Streptomyces</taxon>
    </lineage>
</organism>
<evidence type="ECO:0000313" key="2">
    <source>
        <dbReference type="EMBL" id="XDQ12211.1"/>
    </source>
</evidence>
<reference evidence="2" key="1">
    <citation type="submission" date="2024-07" db="EMBL/GenBank/DDBJ databases">
        <authorList>
            <person name="Yu S.T."/>
        </authorList>
    </citation>
    <scope>NUCLEOTIDE SEQUENCE</scope>
    <source>
        <strain evidence="2">R11</strain>
    </source>
</reference>
<feature type="compositionally biased region" description="Pro residues" evidence="1">
    <location>
        <begin position="15"/>
        <end position="24"/>
    </location>
</feature>
<feature type="region of interest" description="Disordered" evidence="1">
    <location>
        <begin position="1"/>
        <end position="29"/>
    </location>
</feature>
<sequence>MDDTTQQQNDQQQPPATPPTPPVTPSVEQLQADVERWRALSRQNEKNYNDARTELSQLKEASMTDAEKALEKAREEARNAALSEVGSRLVEAELRVQAATAGVNLPPAEFLNVQRFIGADGSPDSAAIQTFVSSLPQPSKAPDFAQGIGLGRQGDSGGYAAGQLGRDALSRMSPQDIAAARKAGKLDALMRGDL</sequence>
<gene>
    <name evidence="2" type="ORF">AB5J55_22490</name>
</gene>